<protein>
    <submittedName>
        <fullName evidence="2">17285_t:CDS:1</fullName>
    </submittedName>
</protein>
<organism evidence="2 3">
    <name type="scientific">Funneliformis geosporum</name>
    <dbReference type="NCBI Taxonomy" id="1117311"/>
    <lineage>
        <taxon>Eukaryota</taxon>
        <taxon>Fungi</taxon>
        <taxon>Fungi incertae sedis</taxon>
        <taxon>Mucoromycota</taxon>
        <taxon>Glomeromycotina</taxon>
        <taxon>Glomeromycetes</taxon>
        <taxon>Glomerales</taxon>
        <taxon>Glomeraceae</taxon>
        <taxon>Funneliformis</taxon>
    </lineage>
</organism>
<accession>A0A9W4T687</accession>
<dbReference type="AlphaFoldDB" id="A0A9W4T687"/>
<dbReference type="Proteomes" id="UP001153678">
    <property type="component" value="Unassembled WGS sequence"/>
</dbReference>
<dbReference type="Gene3D" id="1.20.930.20">
    <property type="entry name" value="Adaptor protein Cbl, N-terminal domain"/>
    <property type="match status" value="1"/>
</dbReference>
<evidence type="ECO:0000313" key="3">
    <source>
        <dbReference type="Proteomes" id="UP001153678"/>
    </source>
</evidence>
<evidence type="ECO:0000256" key="1">
    <source>
        <dbReference type="SAM" id="Coils"/>
    </source>
</evidence>
<dbReference type="EMBL" id="CAMKVN010010453">
    <property type="protein sequence ID" value="CAI2194099.1"/>
    <property type="molecule type" value="Genomic_DNA"/>
</dbReference>
<sequence>MVNEIGINSLETTKSLLGIAGVAGEDKETIKPYATLIAAATSIINETIQIYENAEYNKKICNALMDRVQIANGVIKTLNRRKQENEKNFRNELYYKNFVRFVDILGRIKDFIKDVSQLQGYKKYLLANSIKDKFNNLTNDFESVMKDLNFTMSEEQKAIDREALEEGIQELKKQMEEKEKQGEERRIISSLIPTERLFIIRSNIKQFLKK</sequence>
<keyword evidence="3" id="KW-1185">Reference proteome</keyword>
<proteinExistence type="predicted"/>
<keyword evidence="1" id="KW-0175">Coiled coil</keyword>
<dbReference type="CDD" id="cd21037">
    <property type="entry name" value="MLKL_NTD"/>
    <property type="match status" value="1"/>
</dbReference>
<comment type="caution">
    <text evidence="2">The sequence shown here is derived from an EMBL/GenBank/DDBJ whole genome shotgun (WGS) entry which is preliminary data.</text>
</comment>
<reference evidence="2" key="1">
    <citation type="submission" date="2022-08" db="EMBL/GenBank/DDBJ databases">
        <authorList>
            <person name="Kallberg Y."/>
            <person name="Tangrot J."/>
            <person name="Rosling A."/>
        </authorList>
    </citation>
    <scope>NUCLEOTIDE SEQUENCE</scope>
    <source>
        <strain evidence="2">Wild A</strain>
    </source>
</reference>
<evidence type="ECO:0000313" key="2">
    <source>
        <dbReference type="EMBL" id="CAI2194099.1"/>
    </source>
</evidence>
<dbReference type="InterPro" id="IPR059179">
    <property type="entry name" value="MLKL-like_MCAfunc"/>
</dbReference>
<name>A0A9W4T687_9GLOM</name>
<feature type="coiled-coil region" evidence="1">
    <location>
        <begin position="154"/>
        <end position="188"/>
    </location>
</feature>
<gene>
    <name evidence="2" type="ORF">FWILDA_LOCUS16406</name>
</gene>
<dbReference type="InterPro" id="IPR036537">
    <property type="entry name" value="Adaptor_Cbl_N_dom_sf"/>
</dbReference>
<dbReference type="GO" id="GO:0007166">
    <property type="term" value="P:cell surface receptor signaling pathway"/>
    <property type="evidence" value="ECO:0007669"/>
    <property type="project" value="InterPro"/>
</dbReference>
<dbReference type="OrthoDB" id="2314769at2759"/>